<keyword evidence="1" id="KW-0812">Transmembrane</keyword>
<feature type="domain" description="DUF4220" evidence="2">
    <location>
        <begin position="75"/>
        <end position="161"/>
    </location>
</feature>
<evidence type="ECO:0000313" key="4">
    <source>
        <dbReference type="Proteomes" id="UP000604825"/>
    </source>
</evidence>
<dbReference type="Pfam" id="PF13968">
    <property type="entry name" value="DUF4220"/>
    <property type="match status" value="1"/>
</dbReference>
<evidence type="ECO:0000256" key="1">
    <source>
        <dbReference type="SAM" id="Phobius"/>
    </source>
</evidence>
<accession>A0A811SHM1</accession>
<feature type="transmembrane region" description="Helical" evidence="1">
    <location>
        <begin position="73"/>
        <end position="94"/>
    </location>
</feature>
<dbReference type="EMBL" id="CAJGYO010000019">
    <property type="protein sequence ID" value="CAD6340356.1"/>
    <property type="molecule type" value="Genomic_DNA"/>
</dbReference>
<dbReference type="PANTHER" id="PTHR31325">
    <property type="entry name" value="OS01G0798800 PROTEIN-RELATED"/>
    <property type="match status" value="1"/>
</dbReference>
<keyword evidence="1" id="KW-0472">Membrane</keyword>
<proteinExistence type="predicted"/>
<gene>
    <name evidence="3" type="ORF">NCGR_LOCUS64454</name>
</gene>
<keyword evidence="4" id="KW-1185">Reference proteome</keyword>
<dbReference type="OrthoDB" id="1189310at2759"/>
<protein>
    <recommendedName>
        <fullName evidence="2">DUF4220 domain-containing protein</fullName>
    </recommendedName>
</protein>
<keyword evidence="1" id="KW-1133">Transmembrane helix</keyword>
<sequence length="174" mass="19228">MPQLIEMSPIIISGEGFGVGNLIGKQSLAPAVQELWDVWQINGLILISLSLQVFLFLTASMRRRSASSILRTLLWLAYLSADSVAIFVLGHLAVHASRPHHQLISFWAPFMLVHLGGQDTITAFSKQDNELWAHHLLSLVTQVGVAGYVVAKVSWPDRRLRNAMPAGAQVQVPW</sequence>
<comment type="caution">
    <text evidence="3">The sequence shown here is derived from an EMBL/GenBank/DDBJ whole genome shotgun (WGS) entry which is preliminary data.</text>
</comment>
<dbReference type="AlphaFoldDB" id="A0A811SHM1"/>
<feature type="transmembrane region" description="Helical" evidence="1">
    <location>
        <begin position="38"/>
        <end position="61"/>
    </location>
</feature>
<organism evidence="3 4">
    <name type="scientific">Miscanthus lutarioriparius</name>
    <dbReference type="NCBI Taxonomy" id="422564"/>
    <lineage>
        <taxon>Eukaryota</taxon>
        <taxon>Viridiplantae</taxon>
        <taxon>Streptophyta</taxon>
        <taxon>Embryophyta</taxon>
        <taxon>Tracheophyta</taxon>
        <taxon>Spermatophyta</taxon>
        <taxon>Magnoliopsida</taxon>
        <taxon>Liliopsida</taxon>
        <taxon>Poales</taxon>
        <taxon>Poaceae</taxon>
        <taxon>PACMAD clade</taxon>
        <taxon>Panicoideae</taxon>
        <taxon>Andropogonodae</taxon>
        <taxon>Andropogoneae</taxon>
        <taxon>Saccharinae</taxon>
        <taxon>Miscanthus</taxon>
    </lineage>
</organism>
<feature type="transmembrane region" description="Helical" evidence="1">
    <location>
        <begin position="132"/>
        <end position="151"/>
    </location>
</feature>
<evidence type="ECO:0000313" key="3">
    <source>
        <dbReference type="EMBL" id="CAD6340356.1"/>
    </source>
</evidence>
<evidence type="ECO:0000259" key="2">
    <source>
        <dbReference type="Pfam" id="PF13968"/>
    </source>
</evidence>
<dbReference type="InterPro" id="IPR025315">
    <property type="entry name" value="DUF4220"/>
</dbReference>
<dbReference type="Proteomes" id="UP000604825">
    <property type="component" value="Unassembled WGS sequence"/>
</dbReference>
<name>A0A811SHM1_9POAL</name>
<reference evidence="3" key="1">
    <citation type="submission" date="2020-10" db="EMBL/GenBank/DDBJ databases">
        <authorList>
            <person name="Han B."/>
            <person name="Lu T."/>
            <person name="Zhao Q."/>
            <person name="Huang X."/>
            <person name="Zhao Y."/>
        </authorList>
    </citation>
    <scope>NUCLEOTIDE SEQUENCE</scope>
</reference>